<dbReference type="Proteomes" id="UP001408356">
    <property type="component" value="Unassembled WGS sequence"/>
</dbReference>
<feature type="region of interest" description="Disordered" evidence="1">
    <location>
        <begin position="1"/>
        <end position="57"/>
    </location>
</feature>
<proteinExistence type="predicted"/>
<dbReference type="EMBL" id="JARVKF010000405">
    <property type="protein sequence ID" value="KAK9416686.1"/>
    <property type="molecule type" value="Genomic_DNA"/>
</dbReference>
<dbReference type="PANTHER" id="PTHR31573">
    <property type="entry name" value="ALPHA-KETOGLUTARATE-DEPENDENT DIOXYGENASE ALKB HOMOLOG 2"/>
    <property type="match status" value="1"/>
</dbReference>
<reference evidence="3 4" key="1">
    <citation type="journal article" date="2024" name="J. Plant Pathol.">
        <title>Sequence and assembly of the genome of Seiridium unicorne, isolate CBS 538.82, causal agent of cypress canker disease.</title>
        <authorList>
            <person name="Scali E."/>
            <person name="Rocca G.D."/>
            <person name="Danti R."/>
            <person name="Garbelotto M."/>
            <person name="Barberini S."/>
            <person name="Baroncelli R."/>
            <person name="Emiliani G."/>
        </authorList>
    </citation>
    <scope>NUCLEOTIDE SEQUENCE [LARGE SCALE GENOMIC DNA]</scope>
    <source>
        <strain evidence="3 4">BM-138-508</strain>
    </source>
</reference>
<name>A0ABR2UQ55_9PEZI</name>
<evidence type="ECO:0000259" key="2">
    <source>
        <dbReference type="Pfam" id="PF13532"/>
    </source>
</evidence>
<dbReference type="GO" id="GO:0051213">
    <property type="term" value="F:dioxygenase activity"/>
    <property type="evidence" value="ECO:0007669"/>
    <property type="project" value="UniProtKB-KW"/>
</dbReference>
<evidence type="ECO:0000313" key="3">
    <source>
        <dbReference type="EMBL" id="KAK9416686.1"/>
    </source>
</evidence>
<feature type="domain" description="Alpha-ketoglutarate-dependent dioxygenase AlkB-like" evidence="2">
    <location>
        <begin position="576"/>
        <end position="722"/>
    </location>
</feature>
<dbReference type="InterPro" id="IPR037151">
    <property type="entry name" value="AlkB-like_sf"/>
</dbReference>
<dbReference type="InterPro" id="IPR027450">
    <property type="entry name" value="AlkB-like"/>
</dbReference>
<dbReference type="PANTHER" id="PTHR31573:SF4">
    <property type="entry name" value="FE2OG DIOXYGENASE DOMAIN-CONTAINING PROTEIN"/>
    <property type="match status" value="1"/>
</dbReference>
<keyword evidence="4" id="KW-1185">Reference proteome</keyword>
<evidence type="ECO:0000256" key="1">
    <source>
        <dbReference type="SAM" id="MobiDB-lite"/>
    </source>
</evidence>
<dbReference type="InterPro" id="IPR032852">
    <property type="entry name" value="ALKBH2"/>
</dbReference>
<protein>
    <submittedName>
        <fullName evidence="3">Fe2OG dioxygenase domain-containing protein</fullName>
    </submittedName>
</protein>
<keyword evidence="3" id="KW-0560">Oxidoreductase</keyword>
<evidence type="ECO:0000313" key="4">
    <source>
        <dbReference type="Proteomes" id="UP001408356"/>
    </source>
</evidence>
<gene>
    <name evidence="3" type="ORF">SUNI508_09596</name>
</gene>
<comment type="caution">
    <text evidence="3">The sequence shown here is derived from an EMBL/GenBank/DDBJ whole genome shotgun (WGS) entry which is preliminary data.</text>
</comment>
<feature type="compositionally biased region" description="Basic and acidic residues" evidence="1">
    <location>
        <begin position="9"/>
        <end position="19"/>
    </location>
</feature>
<dbReference type="InterPro" id="IPR036987">
    <property type="entry name" value="SRA-YDG_sf"/>
</dbReference>
<dbReference type="SUPFAM" id="SSF51197">
    <property type="entry name" value="Clavaminate synthase-like"/>
    <property type="match status" value="1"/>
</dbReference>
<accession>A0ABR2UQ55</accession>
<dbReference type="Gene3D" id="2.30.280.10">
    <property type="entry name" value="SRA-YDG"/>
    <property type="match status" value="1"/>
</dbReference>
<sequence length="810" mass="90330">MSNMQGKRKAAEAGRDDHVLINQHKRSCQQAQSVDGSGGVADVQSGAEDNGSTVTSQVPGSTAYDVIMGHSTIDDNNSVGPIADSNSLHNINSADLSTVDEVTDRMPSSPNTTVPFPDNGDQRIPEAVAYVATSAVSMRDDQANDNSIQAIRKSPPVWAKNRGALCEGTPYFKSHDSGNYHFDKITHGLLLDSVSSARDYIDGTVIITTIGGGKSTDAATGQRTRTVDQTESSENYIFLTNSKEGGYSVVVVVGNKNEKINPPHPYCVLGEYQVTDIWMEKFPDTNNRKISYWMVRLEKLEVSEISWFVKPGDLSHTFNFGQHACPSLQCHECHEYSKQIYDKGWTCLNHKCSKHFHFMVIIEGQMSWESFTSEQVEYSVDFLRERTDCRDSINHRQALVPKLPTMGDHTNFGTEAEFKQGIVCPVCHCASRRVHWSEWKCEGGDCDFTYKLETRVYPLSEVAKESKAVKRYGKLKYDKDLVTHWDTTIAGYEVQVFTLPDENGDICGTVLVYRATEEICAKSNGPDDLFLTMQDQNIDLKLKRNVVRQPGTRYEKLCSHFASNWGAPYKFGVFVDTTAFADAPEPILRSVSQLTWAQKEAIVATKERFLQDGTRYSAESMSLKSETFNELLSLGYFESSKISYHDDGEKELGPTVATLSLGSPSVMRFRPKTKNRIGTAGSNKKRDKNPVISFPLYHGDICIMHGVDVHKFYDHEVTPRGKLRFAMTSRYIRPETMPTPEAQEKCKAMGVIPEGFENLAYKGIDPSPTAEDTNGAESLIVTFPLSRITLAKLNHNAHNNNTALKTAAYQ</sequence>
<dbReference type="Pfam" id="PF13532">
    <property type="entry name" value="2OG-FeII_Oxy_2"/>
    <property type="match status" value="1"/>
</dbReference>
<dbReference type="Gene3D" id="2.60.120.590">
    <property type="entry name" value="Alpha-ketoglutarate-dependent dioxygenase AlkB-like"/>
    <property type="match status" value="1"/>
</dbReference>
<feature type="region of interest" description="Disordered" evidence="1">
    <location>
        <begin position="102"/>
        <end position="121"/>
    </location>
</feature>
<organism evidence="3 4">
    <name type="scientific">Seiridium unicorne</name>
    <dbReference type="NCBI Taxonomy" id="138068"/>
    <lineage>
        <taxon>Eukaryota</taxon>
        <taxon>Fungi</taxon>
        <taxon>Dikarya</taxon>
        <taxon>Ascomycota</taxon>
        <taxon>Pezizomycotina</taxon>
        <taxon>Sordariomycetes</taxon>
        <taxon>Xylariomycetidae</taxon>
        <taxon>Amphisphaeriales</taxon>
        <taxon>Sporocadaceae</taxon>
        <taxon>Seiridium</taxon>
    </lineage>
</organism>
<keyword evidence="3" id="KW-0223">Dioxygenase</keyword>